<feature type="region of interest" description="Disordered" evidence="1">
    <location>
        <begin position="391"/>
        <end position="410"/>
    </location>
</feature>
<dbReference type="Gene3D" id="1.20.900.10">
    <property type="entry name" value="Dbl homology (DH) domain"/>
    <property type="match status" value="1"/>
</dbReference>
<dbReference type="GO" id="GO:0005737">
    <property type="term" value="C:cytoplasm"/>
    <property type="evidence" value="ECO:0007669"/>
    <property type="project" value="TreeGrafter"/>
</dbReference>
<dbReference type="CDD" id="cd00160">
    <property type="entry name" value="RhoGEF"/>
    <property type="match status" value="1"/>
</dbReference>
<feature type="compositionally biased region" description="Low complexity" evidence="1">
    <location>
        <begin position="476"/>
        <end position="497"/>
    </location>
</feature>
<feature type="region of interest" description="Disordered" evidence="1">
    <location>
        <begin position="929"/>
        <end position="954"/>
    </location>
</feature>
<feature type="compositionally biased region" description="Polar residues" evidence="1">
    <location>
        <begin position="64"/>
        <end position="77"/>
    </location>
</feature>
<evidence type="ECO:0000313" key="3">
    <source>
        <dbReference type="EMBL" id="RDW64695.1"/>
    </source>
</evidence>
<comment type="caution">
    <text evidence="3">The sequence shown here is derived from an EMBL/GenBank/DDBJ whole genome shotgun (WGS) entry which is preliminary data.</text>
</comment>
<feature type="region of interest" description="Disordered" evidence="1">
    <location>
        <begin position="624"/>
        <end position="863"/>
    </location>
</feature>
<feature type="compositionally biased region" description="Polar residues" evidence="1">
    <location>
        <begin position="1138"/>
        <end position="1149"/>
    </location>
</feature>
<feature type="compositionally biased region" description="Basic and acidic residues" evidence="1">
    <location>
        <begin position="1864"/>
        <end position="1876"/>
    </location>
</feature>
<feature type="compositionally biased region" description="Basic and acidic residues" evidence="1">
    <location>
        <begin position="548"/>
        <end position="559"/>
    </location>
</feature>
<keyword evidence="4" id="KW-1185">Reference proteome</keyword>
<feature type="region of interest" description="Disordered" evidence="1">
    <location>
        <begin position="415"/>
        <end position="591"/>
    </location>
</feature>
<dbReference type="PANTHER" id="PTHR22834:SF20">
    <property type="entry name" value="SH3 DOMAIN-CONTAINING PROTEIN"/>
    <property type="match status" value="1"/>
</dbReference>
<feature type="compositionally biased region" description="Polar residues" evidence="1">
    <location>
        <begin position="536"/>
        <end position="546"/>
    </location>
</feature>
<dbReference type="OrthoDB" id="10256089at2759"/>
<dbReference type="EMBL" id="PDLM01000012">
    <property type="protein sequence ID" value="RDW64695.1"/>
    <property type="molecule type" value="Genomic_DNA"/>
</dbReference>
<feature type="region of interest" description="Disordered" evidence="1">
    <location>
        <begin position="105"/>
        <end position="280"/>
    </location>
</feature>
<dbReference type="Gene3D" id="1.20.1270.60">
    <property type="entry name" value="Arfaptin homology (AH) domain/BAR domain"/>
    <property type="match status" value="1"/>
</dbReference>
<dbReference type="STRING" id="1849047.A0A3D8QSB6"/>
<feature type="compositionally biased region" description="Low complexity" evidence="1">
    <location>
        <begin position="729"/>
        <end position="743"/>
    </location>
</feature>
<reference evidence="3 4" key="1">
    <citation type="journal article" date="2018" name="IMA Fungus">
        <title>IMA Genome-F 9: Draft genome sequence of Annulohypoxylon stygium, Aspergillus mulundensis, Berkeleyomyces basicola (syn. Thielaviopsis basicola), Ceratocystis smalleyi, two Cercospora beticola strains, Coleophoma cylindrospora, Fusarium fracticaudum, Phialophora cf. hyalina, and Morchella septimelata.</title>
        <authorList>
            <person name="Wingfield B.D."/>
            <person name="Bills G.F."/>
            <person name="Dong Y."/>
            <person name="Huang W."/>
            <person name="Nel W.J."/>
            <person name="Swalarsk-Parry B.S."/>
            <person name="Vaghefi N."/>
            <person name="Wilken P.M."/>
            <person name="An Z."/>
            <person name="de Beer Z.W."/>
            <person name="De Vos L."/>
            <person name="Chen L."/>
            <person name="Duong T.A."/>
            <person name="Gao Y."/>
            <person name="Hammerbacher A."/>
            <person name="Kikkert J.R."/>
            <person name="Li Y."/>
            <person name="Li H."/>
            <person name="Li K."/>
            <person name="Li Q."/>
            <person name="Liu X."/>
            <person name="Ma X."/>
            <person name="Naidoo K."/>
            <person name="Pethybridge S.J."/>
            <person name="Sun J."/>
            <person name="Steenkamp E.T."/>
            <person name="van der Nest M.A."/>
            <person name="van Wyk S."/>
            <person name="Wingfield M.J."/>
            <person name="Xiong C."/>
            <person name="Yue Q."/>
            <person name="Zhang X."/>
        </authorList>
    </citation>
    <scope>NUCLEOTIDE SEQUENCE [LARGE SCALE GENOMIC DNA]</scope>
    <source>
        <strain evidence="3 4">BP6252</strain>
    </source>
</reference>
<protein>
    <recommendedName>
        <fullName evidence="2">DH domain-containing protein</fullName>
    </recommendedName>
</protein>
<feature type="compositionally biased region" description="Basic and acidic residues" evidence="1">
    <location>
        <begin position="1817"/>
        <end position="1826"/>
    </location>
</feature>
<feature type="region of interest" description="Disordered" evidence="1">
    <location>
        <begin position="1762"/>
        <end position="1876"/>
    </location>
</feature>
<dbReference type="PROSITE" id="PS50010">
    <property type="entry name" value="DH_2"/>
    <property type="match status" value="1"/>
</dbReference>
<name>A0A3D8QSB6_9HELO</name>
<feature type="compositionally biased region" description="Pro residues" evidence="1">
    <location>
        <begin position="1008"/>
        <end position="1022"/>
    </location>
</feature>
<feature type="compositionally biased region" description="Low complexity" evidence="1">
    <location>
        <begin position="1273"/>
        <end position="1284"/>
    </location>
</feature>
<dbReference type="FunFam" id="1.20.900.10:FF:000053">
    <property type="entry name" value="Rho guanyl nucleotide exchange factor, putative"/>
    <property type="match status" value="1"/>
</dbReference>
<feature type="compositionally biased region" description="Polar residues" evidence="1">
    <location>
        <begin position="1771"/>
        <end position="1784"/>
    </location>
</feature>
<feature type="compositionally biased region" description="Polar residues" evidence="1">
    <location>
        <begin position="1118"/>
        <end position="1127"/>
    </location>
</feature>
<dbReference type="SUPFAM" id="SSF103657">
    <property type="entry name" value="BAR/IMD domain-like"/>
    <property type="match status" value="1"/>
</dbReference>
<feature type="compositionally biased region" description="Polar residues" evidence="1">
    <location>
        <begin position="840"/>
        <end position="860"/>
    </location>
</feature>
<dbReference type="SUPFAM" id="SSF48065">
    <property type="entry name" value="DBL homology domain (DH-domain)"/>
    <property type="match status" value="1"/>
</dbReference>
<dbReference type="InterPro" id="IPR001331">
    <property type="entry name" value="GDS_CDC24_CS"/>
</dbReference>
<dbReference type="GO" id="GO:0005085">
    <property type="term" value="F:guanyl-nucleotide exchange factor activity"/>
    <property type="evidence" value="ECO:0007669"/>
    <property type="project" value="InterPro"/>
</dbReference>
<feature type="region of interest" description="Disordered" evidence="1">
    <location>
        <begin position="1"/>
        <end position="86"/>
    </location>
</feature>
<evidence type="ECO:0000313" key="4">
    <source>
        <dbReference type="Proteomes" id="UP000256645"/>
    </source>
</evidence>
<evidence type="ECO:0000256" key="1">
    <source>
        <dbReference type="SAM" id="MobiDB-lite"/>
    </source>
</evidence>
<sequence length="1952" mass="213450">MESGINADQNFYRRPGPTTSASTSADHEHQPRHHHHHSPSSNYPPPPLPNFEGGSPQLPPKVSYLTTQNVQAVTSNGHAGRAAVEEPDEFYKEYRGVHSPNNYADITNGMATSVSDLRQGPSSLRSNSNGTTPKHPSLSAPRTGLKAPYRSVSTPMDSKPSLGAAKSTPALKGVPKSSQQPSVKDLLKRFDANNAGSAAPAVRKPPPRIPIKSNSDSPYTRSPSSNSTLPTAGASRAGHATRETGLVGRNPTFPRTTQRTKFASEDQHSNNTLSSAARTARPRIAVPGHHGLASKSAANLSPSATQNPSFPSQTRRPLFGEVLNGAVNLGYGISDNNLSRRTSESGLHPKGHFRSHSDVDLAVSPSSPTAWYLGVTPELDDVEPSKVPRVINGHNRAHSDSPDPKTNPIMSVNVTAIPRPQSPPPTKTSGHSRIPKRLNTPSDSSSPPSTRANSPFAAKALSNGKLRKPDPRPWSPAGRATTPTARATTPVNRTTPRARGKDAGKHTATNGSLQAYISAPPPKTSPQLRSSRPRQPVSSASTASSRQKFRERSEVRERSGSPGHARTGMRVTRTTRDESPQPKNAFETKPVDFAARRAEIKRAYTKSIHGTEREIIKAANMKRLAERHASTDRPREPEALPTAEQGQEIPQVDDGPQQLQIDTAVSTPKGHSLPDFSTVMEDSPTLGIPGSFPGQAGATVDDVPQSAISNATATTEIDNEPQTAPAQMSPTPAALPLESSSLSQHVEAEKHDVAAPPMNSEVENDTESLAVPLILDNAPSEVPQVQEPAADAETPPTPSFPGAFHQDAVDVPENTHVEPVSTYNPLERDPTPPGAFQEDSPASTDQPVFTTTLTSASPQRATPDLVRADALEQMNEVTIENELSKDHDLPPKDIEESPDLQSKYGPVSDQAPRLELPLLRTALSAPSETEYLHTPVTDMEYESSGGLSGRASSAGAYDMHSRNLLHSPGMYASNRQSAWTDFSMETGDECSEQDDRLSPSEESEERPVPPPKEIPPEVPPKPESYTPQPSPRFLKDAPLPPNPHQLSSLAPGSGVGLGLSDPTPGYAQHVTVKPLWAEYTPPALPAQPESSPPPPPPSRSPPPASFNSNNNRRPASSVYRSSQQGSRRASDDAYSPRASLSTPRSSTHISLEDVSTVHQPYDGNSSVPTSSLSVFESEEDKIEAEKRKRFLHQRKCIIKELIDTEAVYLKDMNVVEEIYKGTAEACPKLDENDVKIIFRNTNEIVAFTTTFLDELKSAGSSVYSTRTLRSRQSRSTTAASSIAPSHEDRLSTAGTLMEETDEQKDRKTFIGMNFGKHLKKMQVVYADFLKNSEIASTRLGQLQTDPAVKVWLQECNLVAKDLTAAWSLDALLVKPVQRITRYRLLLNDLQKHTDDDHPDSQALTMSIAELDGLLKSIDDLKRRIDMVGKIVGRKRKESDVRSGLAKAFGRKNEKTTSATKEQRPNDDESYLRLHEKYQDDFLRLQVVLRDVEFYTRQTTTYVADFLRYLSSIELVMRLSPSLHPELESKWARFNMGMRDMGTVALEDHVASVRLRVISPFEQVIALYGAPSVAMKKRAKRRVDYEKSLQLKNSGKKVDDKLQELVDQYEALNETLKLELPKLAMLTKKMGLICIGNFVDIQAEWFNIWQEKVKVVLEESQLPKSVADIVESFKREFPYVESKARELGIINGAFLDSSPKARSSQSTRDDESMKSRNRPSNLSNRSRGLSINSDKSPSLPTPDFAKRLSGQFTFSPIIANAPGLPSFAPRDQTYSNGHSRGNSGSPAAPDTSFRQNQSGSSRPETSRSFTSNDGISRPSHDYGEQHRRQSSSTNYSGHHIDGPLQTRPYSGLFHSALPLPDGPEDSQRSSRASSRDRNMSGGYNVLYLAASLFEFNISATKSEAGYPYLTYSAGEIFDVIGEKGELWLAKNQDDPSDQVGWIWSKHFARLAAD</sequence>
<feature type="compositionally biased region" description="Low complexity" evidence="1">
    <location>
        <begin position="1105"/>
        <end position="1117"/>
    </location>
</feature>
<dbReference type="Pfam" id="PF00621">
    <property type="entry name" value="RhoGEF"/>
    <property type="match status" value="1"/>
</dbReference>
<proteinExistence type="predicted"/>
<feature type="compositionally biased region" description="Basic and acidic residues" evidence="1">
    <location>
        <begin position="882"/>
        <end position="895"/>
    </location>
</feature>
<feature type="compositionally biased region" description="Polar residues" evidence="1">
    <location>
        <begin position="657"/>
        <end position="666"/>
    </location>
</feature>
<dbReference type="PANTHER" id="PTHR22834">
    <property type="entry name" value="NUCLEAR FUSION PROTEIN FUS2"/>
    <property type="match status" value="1"/>
</dbReference>
<feature type="compositionally biased region" description="Basic and acidic residues" evidence="1">
    <location>
        <begin position="1450"/>
        <end position="1468"/>
    </location>
</feature>
<feature type="compositionally biased region" description="Polar residues" evidence="1">
    <location>
        <begin position="212"/>
        <end position="230"/>
    </location>
</feature>
<dbReference type="InterPro" id="IPR000219">
    <property type="entry name" value="DH_dom"/>
</dbReference>
<feature type="region of interest" description="Disordered" evidence="1">
    <location>
        <begin position="877"/>
        <end position="912"/>
    </location>
</feature>
<feature type="compositionally biased region" description="Low complexity" evidence="1">
    <location>
        <begin position="1717"/>
        <end position="1732"/>
    </location>
</feature>
<feature type="compositionally biased region" description="Polar residues" evidence="1">
    <location>
        <begin position="296"/>
        <end position="315"/>
    </location>
</feature>
<feature type="compositionally biased region" description="Low complexity" evidence="1">
    <location>
        <begin position="943"/>
        <end position="954"/>
    </location>
</feature>
<feature type="compositionally biased region" description="Basic and acidic residues" evidence="1">
    <location>
        <begin position="624"/>
        <end position="638"/>
    </location>
</feature>
<feature type="region of interest" description="Disordered" evidence="1">
    <location>
        <begin position="1156"/>
        <end position="1175"/>
    </location>
</feature>
<dbReference type="GO" id="GO:0032955">
    <property type="term" value="P:regulation of division septum assembly"/>
    <property type="evidence" value="ECO:0007669"/>
    <property type="project" value="TreeGrafter"/>
</dbReference>
<feature type="compositionally biased region" description="Polar residues" evidence="1">
    <location>
        <begin position="1791"/>
        <end position="1813"/>
    </location>
</feature>
<feature type="region of interest" description="Disordered" evidence="1">
    <location>
        <begin position="1442"/>
        <end position="1468"/>
    </location>
</feature>
<feature type="compositionally biased region" description="Pro residues" evidence="1">
    <location>
        <begin position="1082"/>
        <end position="1104"/>
    </location>
</feature>
<feature type="compositionally biased region" description="Polar residues" evidence="1">
    <location>
        <begin position="1156"/>
        <end position="1174"/>
    </location>
</feature>
<dbReference type="InterPro" id="IPR035899">
    <property type="entry name" value="DBL_dom_sf"/>
</dbReference>
<dbReference type="InterPro" id="IPR027267">
    <property type="entry name" value="AH/BAR_dom_sf"/>
</dbReference>
<feature type="region of interest" description="Disordered" evidence="1">
    <location>
        <begin position="293"/>
        <end position="316"/>
    </location>
</feature>
<feature type="region of interest" description="Disordered" evidence="1">
    <location>
        <begin position="1267"/>
        <end position="1302"/>
    </location>
</feature>
<dbReference type="GO" id="GO:0035556">
    <property type="term" value="P:intracellular signal transduction"/>
    <property type="evidence" value="ECO:0007669"/>
    <property type="project" value="InterPro"/>
</dbReference>
<dbReference type="SMART" id="SM00325">
    <property type="entry name" value="RhoGEF"/>
    <property type="match status" value="1"/>
</dbReference>
<dbReference type="GO" id="GO:0031991">
    <property type="term" value="P:regulation of actomyosin contractile ring contraction"/>
    <property type="evidence" value="ECO:0007669"/>
    <property type="project" value="TreeGrafter"/>
</dbReference>
<dbReference type="PROSITE" id="PS00741">
    <property type="entry name" value="DH_1"/>
    <property type="match status" value="1"/>
</dbReference>
<dbReference type="Proteomes" id="UP000256645">
    <property type="component" value="Unassembled WGS sequence"/>
</dbReference>
<evidence type="ECO:0000259" key="2">
    <source>
        <dbReference type="PROSITE" id="PS50010"/>
    </source>
</evidence>
<dbReference type="CDD" id="cd07589">
    <property type="entry name" value="BAR_DNMBP"/>
    <property type="match status" value="1"/>
</dbReference>
<organism evidence="3 4">
    <name type="scientific">Coleophoma cylindrospora</name>
    <dbReference type="NCBI Taxonomy" id="1849047"/>
    <lineage>
        <taxon>Eukaryota</taxon>
        <taxon>Fungi</taxon>
        <taxon>Dikarya</taxon>
        <taxon>Ascomycota</taxon>
        <taxon>Pezizomycotina</taxon>
        <taxon>Leotiomycetes</taxon>
        <taxon>Helotiales</taxon>
        <taxon>Dermateaceae</taxon>
        <taxon>Coleophoma</taxon>
    </lineage>
</organism>
<gene>
    <name evidence="3" type="ORF">BP6252_10346</name>
</gene>
<accession>A0A3D8QSB6</accession>
<feature type="compositionally biased region" description="Polar residues" evidence="1">
    <location>
        <begin position="105"/>
        <end position="134"/>
    </location>
</feature>
<feature type="region of interest" description="Disordered" evidence="1">
    <location>
        <begin position="977"/>
        <end position="1151"/>
    </location>
</feature>
<feature type="region of interest" description="Disordered" evidence="1">
    <location>
        <begin position="1697"/>
        <end position="1743"/>
    </location>
</feature>
<feature type="compositionally biased region" description="Polar residues" evidence="1">
    <location>
        <begin position="706"/>
        <end position="728"/>
    </location>
</feature>
<feature type="domain" description="DH" evidence="2">
    <location>
        <begin position="1193"/>
        <end position="1420"/>
    </location>
</feature>
<dbReference type="InterPro" id="IPR051492">
    <property type="entry name" value="Dynamin-Rho_GEF"/>
</dbReference>